<name>A0AAW4G4X4_GORRU</name>
<feature type="domain" description="HTH cro/C1-type" evidence="2">
    <location>
        <begin position="31"/>
        <end position="87"/>
    </location>
</feature>
<dbReference type="Gene3D" id="1.10.260.40">
    <property type="entry name" value="lambda repressor-like DNA-binding domains"/>
    <property type="match status" value="1"/>
</dbReference>
<dbReference type="SMART" id="SM00530">
    <property type="entry name" value="HTH_XRE"/>
    <property type="match status" value="1"/>
</dbReference>
<evidence type="ECO:0000259" key="2">
    <source>
        <dbReference type="PROSITE" id="PS50943"/>
    </source>
</evidence>
<dbReference type="InterPro" id="IPR001387">
    <property type="entry name" value="Cro/C1-type_HTH"/>
</dbReference>
<proteinExistence type="predicted"/>
<gene>
    <name evidence="3" type="ORF">JTZ10_10995</name>
</gene>
<evidence type="ECO:0000313" key="4">
    <source>
        <dbReference type="Proteomes" id="UP001195196"/>
    </source>
</evidence>
<dbReference type="CDD" id="cd00093">
    <property type="entry name" value="HTH_XRE"/>
    <property type="match status" value="1"/>
</dbReference>
<dbReference type="Pfam" id="PF01381">
    <property type="entry name" value="HTH_3"/>
    <property type="match status" value="1"/>
</dbReference>
<reference evidence="3" key="1">
    <citation type="submission" date="2021-02" db="EMBL/GenBank/DDBJ databases">
        <title>Taxonomy, biology and ecology of Rhodococcus bacteria occurring in California pistachio and other woody hosts as revealed by genome sequence analyses.</title>
        <authorList>
            <person name="Riely B."/>
            <person name="Gai Y."/>
        </authorList>
    </citation>
    <scope>NUCLEOTIDE SEQUENCE</scope>
    <source>
        <strain evidence="3">BP-295</strain>
    </source>
</reference>
<protein>
    <submittedName>
        <fullName evidence="3">Helix-turn-helix transcriptional regulator</fullName>
    </submittedName>
</protein>
<evidence type="ECO:0000256" key="1">
    <source>
        <dbReference type="SAM" id="MobiDB-lite"/>
    </source>
</evidence>
<evidence type="ECO:0000313" key="3">
    <source>
        <dbReference type="EMBL" id="MBM7278289.1"/>
    </source>
</evidence>
<comment type="caution">
    <text evidence="3">The sequence shown here is derived from an EMBL/GenBank/DDBJ whole genome shotgun (WGS) entry which is preliminary data.</text>
</comment>
<dbReference type="RefSeq" id="WP_204717980.1">
    <property type="nucleotide sequence ID" value="NZ_JAFFGU010000004.1"/>
</dbReference>
<sequence>MKGTVMRTRKTQKQVAAEISATAEVAFKKQLVAARKAAKLSQRRLADLMGVDHSTVSRMERLDSDPRLSDVRRYLTQCKAALSVEVVGADQVAARWIAAEVTRQPHYAPSASPTPRSETSGADHSNWVHVGDVKDYGLAA</sequence>
<dbReference type="SUPFAM" id="SSF47413">
    <property type="entry name" value="lambda repressor-like DNA-binding domains"/>
    <property type="match status" value="1"/>
</dbReference>
<dbReference type="AlphaFoldDB" id="A0AAW4G4X4"/>
<dbReference type="PROSITE" id="PS50943">
    <property type="entry name" value="HTH_CROC1"/>
    <property type="match status" value="1"/>
</dbReference>
<dbReference type="EMBL" id="JAFFGU010000004">
    <property type="protein sequence ID" value="MBM7278289.1"/>
    <property type="molecule type" value="Genomic_DNA"/>
</dbReference>
<feature type="compositionally biased region" description="Polar residues" evidence="1">
    <location>
        <begin position="111"/>
        <end position="123"/>
    </location>
</feature>
<dbReference type="InterPro" id="IPR010982">
    <property type="entry name" value="Lambda_DNA-bd_dom_sf"/>
</dbReference>
<dbReference type="GO" id="GO:0003677">
    <property type="term" value="F:DNA binding"/>
    <property type="evidence" value="ECO:0007669"/>
    <property type="project" value="InterPro"/>
</dbReference>
<organism evidence="3 4">
    <name type="scientific">Gordonia rubripertincta</name>
    <name type="common">Rhodococcus corallinus</name>
    <dbReference type="NCBI Taxonomy" id="36822"/>
    <lineage>
        <taxon>Bacteria</taxon>
        <taxon>Bacillati</taxon>
        <taxon>Actinomycetota</taxon>
        <taxon>Actinomycetes</taxon>
        <taxon>Mycobacteriales</taxon>
        <taxon>Gordoniaceae</taxon>
        <taxon>Gordonia</taxon>
    </lineage>
</organism>
<feature type="region of interest" description="Disordered" evidence="1">
    <location>
        <begin position="103"/>
        <end position="126"/>
    </location>
</feature>
<dbReference type="Proteomes" id="UP001195196">
    <property type="component" value="Unassembled WGS sequence"/>
</dbReference>
<accession>A0AAW4G4X4</accession>